<evidence type="ECO:0000259" key="1">
    <source>
        <dbReference type="SMART" id="SM01321"/>
    </source>
</evidence>
<dbReference type="InterPro" id="IPR036515">
    <property type="entry name" value="Transposase_17_sf"/>
</dbReference>
<dbReference type="SUPFAM" id="SSF143422">
    <property type="entry name" value="Transposase IS200-like"/>
    <property type="match status" value="1"/>
</dbReference>
<reference evidence="2" key="1">
    <citation type="journal article" date="2021" name="ISME J.">
        <title>Fine-scale metabolic discontinuity in a stratified prokaryote microbiome of a Red Sea deep halocline.</title>
        <authorList>
            <person name="Michoud G."/>
            <person name="Ngugi D.K."/>
            <person name="Barozzi A."/>
            <person name="Merlino G."/>
            <person name="Calleja M.L."/>
            <person name="Delgado-Huertas A."/>
            <person name="Moran X.A.G."/>
            <person name="Daffonchio D."/>
        </authorList>
    </citation>
    <scope>NUCLEOTIDE SEQUENCE</scope>
    <source>
        <strain evidence="2">SuakinDeep_MAG55_1</strain>
    </source>
</reference>
<protein>
    <recommendedName>
        <fullName evidence="1">Transposase IS200-like domain-containing protein</fullName>
    </recommendedName>
</protein>
<dbReference type="Pfam" id="PF01797">
    <property type="entry name" value="Y1_Tnp"/>
    <property type="match status" value="1"/>
</dbReference>
<dbReference type="SUPFAM" id="SSF48295">
    <property type="entry name" value="TrpR-like"/>
    <property type="match status" value="1"/>
</dbReference>
<organism evidence="2 3">
    <name type="scientific">Candidatus Scalindua arabica</name>
    <dbReference type="NCBI Taxonomy" id="1127984"/>
    <lineage>
        <taxon>Bacteria</taxon>
        <taxon>Pseudomonadati</taxon>
        <taxon>Planctomycetota</taxon>
        <taxon>Candidatus Brocadiia</taxon>
        <taxon>Candidatus Brocadiales</taxon>
        <taxon>Candidatus Scalinduaceae</taxon>
        <taxon>Candidatus Scalindua</taxon>
    </lineage>
</organism>
<dbReference type="Gene3D" id="3.30.70.1290">
    <property type="entry name" value="Transposase IS200-like"/>
    <property type="match status" value="1"/>
</dbReference>
<proteinExistence type="predicted"/>
<feature type="domain" description="Transposase IS200-like" evidence="1">
    <location>
        <begin position="9"/>
        <end position="123"/>
    </location>
</feature>
<dbReference type="InterPro" id="IPR010921">
    <property type="entry name" value="Trp_repressor/repl_initiator"/>
</dbReference>
<accession>A0A941W329</accession>
<dbReference type="AlphaFoldDB" id="A0A941W329"/>
<gene>
    <name evidence="2" type="ORF">MAG551_01634</name>
</gene>
<dbReference type="InterPro" id="IPR002686">
    <property type="entry name" value="Transposase_17"/>
</dbReference>
<comment type="caution">
    <text evidence="2">The sequence shown here is derived from an EMBL/GenBank/DDBJ whole genome shotgun (WGS) entry which is preliminary data.</text>
</comment>
<dbReference type="Proteomes" id="UP000722750">
    <property type="component" value="Unassembled WGS sequence"/>
</dbReference>
<dbReference type="PANTHER" id="PTHR34322:SF2">
    <property type="entry name" value="TRANSPOSASE IS200-LIKE DOMAIN-CONTAINING PROTEIN"/>
    <property type="match status" value="1"/>
</dbReference>
<dbReference type="SMART" id="SM01321">
    <property type="entry name" value="Y1_Tnp"/>
    <property type="match status" value="1"/>
</dbReference>
<dbReference type="GO" id="GO:0006313">
    <property type="term" value="P:DNA transposition"/>
    <property type="evidence" value="ECO:0007669"/>
    <property type="project" value="InterPro"/>
</dbReference>
<name>A0A941W329_9BACT</name>
<dbReference type="EMBL" id="JAANXD010000069">
    <property type="protein sequence ID" value="MBS1258575.1"/>
    <property type="molecule type" value="Genomic_DNA"/>
</dbReference>
<evidence type="ECO:0000313" key="2">
    <source>
        <dbReference type="EMBL" id="MBS1258575.1"/>
    </source>
</evidence>
<dbReference type="PANTHER" id="PTHR34322">
    <property type="entry name" value="TRANSPOSASE, Y1_TNP DOMAIN-CONTAINING"/>
    <property type="match status" value="1"/>
</dbReference>
<dbReference type="GO" id="GO:0043565">
    <property type="term" value="F:sequence-specific DNA binding"/>
    <property type="evidence" value="ECO:0007669"/>
    <property type="project" value="InterPro"/>
</dbReference>
<evidence type="ECO:0000313" key="3">
    <source>
        <dbReference type="Proteomes" id="UP000722750"/>
    </source>
</evidence>
<sequence length="318" mass="37275">MARPLRIEYPGAFYHVTSRGNEGRKIYNSDKDKEKFLHYLSNAHQRFGIIIHAYCLLDNHYHLLAETPLPNLSRSMQMINSSYTTYYNIKNKRFGHLFQGRYKAILVDKDSYAQVLSRYIHLNPVQSRITSTPDEYLWSSYHYYLHPKNRPEFLRTEFILGYFSSKKDNGQKAFKEFVEEGLSRKTTNPFKEVVAGLILGSQDFVHTIKNKYLDTKKKSRDLPSLRKLKIKCISPKSIVNLIEKDYDLKENDRLKITAYLLRIHSGYTLEEISRMLNSRMSAAAISQCCLRLEEKRQEDKNLDNKLKLLEDSLLGVEV</sequence>
<dbReference type="GO" id="GO:0004803">
    <property type="term" value="F:transposase activity"/>
    <property type="evidence" value="ECO:0007669"/>
    <property type="project" value="InterPro"/>
</dbReference>